<protein>
    <recommendedName>
        <fullName evidence="14">Phytase A</fullName>
    </recommendedName>
    <alternativeName>
        <fullName evidence="15">Histidine acid phosphatase phyA</fullName>
    </alternativeName>
    <alternativeName>
        <fullName evidence="8">Myo-inositol hexakisphosphate phosphohydrolase A</fullName>
    </alternativeName>
    <alternativeName>
        <fullName evidence="7">Myo-inositol-hexaphosphate 3-phosphohydrolase A</fullName>
    </alternativeName>
</protein>
<feature type="chain" id="PRO_5025576015" description="Phytase A" evidence="18">
    <location>
        <begin position="18"/>
        <end position="410"/>
    </location>
</feature>
<accession>A0A6A4GXL0</accession>
<evidence type="ECO:0000256" key="17">
    <source>
        <dbReference type="PIRSR" id="PIRSR000894-2"/>
    </source>
</evidence>
<keyword evidence="20" id="KW-1185">Reference proteome</keyword>
<dbReference type="OrthoDB" id="6509975at2759"/>
<keyword evidence="18" id="KW-0732">Signal</keyword>
<feature type="disulfide bond" evidence="17">
    <location>
        <begin position="239"/>
        <end position="259"/>
    </location>
</feature>
<dbReference type="SUPFAM" id="SSF53254">
    <property type="entry name" value="Phosphoglycerate mutase-like"/>
    <property type="match status" value="1"/>
</dbReference>
<feature type="disulfide bond" evidence="17">
    <location>
        <begin position="390"/>
        <end position="397"/>
    </location>
</feature>
<dbReference type="InterPro" id="IPR029033">
    <property type="entry name" value="His_PPase_superfam"/>
</dbReference>
<comment type="catalytic activity">
    <reaction evidence="13">
        <text>1D-myo-inositol hexakisphosphate + H2O = 1D-myo-inositol 1,2,4,5,6-pentakisphosphate + phosphate</text>
        <dbReference type="Rhea" id="RHEA:16989"/>
        <dbReference type="ChEBI" id="CHEBI:15377"/>
        <dbReference type="ChEBI" id="CHEBI:43474"/>
        <dbReference type="ChEBI" id="CHEBI:57798"/>
        <dbReference type="ChEBI" id="CHEBI:58130"/>
        <dbReference type="EC" id="3.1.3.8"/>
    </reaction>
    <physiologicalReaction direction="left-to-right" evidence="13">
        <dbReference type="Rhea" id="RHEA:16990"/>
    </physiologicalReaction>
</comment>
<evidence type="ECO:0000256" key="3">
    <source>
        <dbReference type="ARBA" id="ARBA00022525"/>
    </source>
</evidence>
<dbReference type="PIRSF" id="PIRSF000894">
    <property type="entry name" value="Acid_phosphatase"/>
    <property type="match status" value="1"/>
</dbReference>
<comment type="catalytic activity">
    <reaction evidence="9">
        <text>1D-myo-inositol 1,2,5,6-tetrakisphosphate + H2O = 1D-myo-inositol 1,2,6-trisphosphate + phosphate</text>
        <dbReference type="Rhea" id="RHEA:77119"/>
        <dbReference type="ChEBI" id="CHEBI:15377"/>
        <dbReference type="ChEBI" id="CHEBI:43474"/>
        <dbReference type="ChEBI" id="CHEBI:195535"/>
        <dbReference type="ChEBI" id="CHEBI:195537"/>
    </reaction>
    <physiologicalReaction direction="left-to-right" evidence="9">
        <dbReference type="Rhea" id="RHEA:77120"/>
    </physiologicalReaction>
</comment>
<evidence type="ECO:0000313" key="19">
    <source>
        <dbReference type="EMBL" id="KAE9390619.1"/>
    </source>
</evidence>
<evidence type="ECO:0000256" key="2">
    <source>
        <dbReference type="ARBA" id="ARBA00011245"/>
    </source>
</evidence>
<gene>
    <name evidence="19" type="ORF">BT96DRAFT_341073</name>
</gene>
<dbReference type="PANTHER" id="PTHR20963:SF24">
    <property type="entry name" value="3-PHYTASE B"/>
    <property type="match status" value="1"/>
</dbReference>
<dbReference type="GO" id="GO:0016158">
    <property type="term" value="F:inositol hexakisphosphate 3-phosphatase activity"/>
    <property type="evidence" value="ECO:0007669"/>
    <property type="project" value="UniProtKB-EC"/>
</dbReference>
<name>A0A6A4GXL0_9AGAR</name>
<evidence type="ECO:0000256" key="8">
    <source>
        <dbReference type="ARBA" id="ARBA00042300"/>
    </source>
</evidence>
<evidence type="ECO:0000256" key="1">
    <source>
        <dbReference type="ARBA" id="ARBA00004613"/>
    </source>
</evidence>
<dbReference type="AlphaFoldDB" id="A0A6A4GXL0"/>
<evidence type="ECO:0000256" key="18">
    <source>
        <dbReference type="SAM" id="SignalP"/>
    </source>
</evidence>
<comment type="subcellular location">
    <subcellularLocation>
        <location evidence="1">Secreted</location>
    </subcellularLocation>
</comment>
<evidence type="ECO:0000256" key="14">
    <source>
        <dbReference type="ARBA" id="ARBA00044106"/>
    </source>
</evidence>
<evidence type="ECO:0000256" key="4">
    <source>
        <dbReference type="ARBA" id="ARBA00022801"/>
    </source>
</evidence>
<evidence type="ECO:0000256" key="12">
    <source>
        <dbReference type="ARBA" id="ARBA00043748"/>
    </source>
</evidence>
<evidence type="ECO:0000256" key="10">
    <source>
        <dbReference type="ARBA" id="ARBA00043675"/>
    </source>
</evidence>
<sequence length="410" mass="45963">MLSTLFLVVSFALLVVSAPLNPPNNAVHSSRRVTSAGRNVAHFQTLWAQYAPYTPAGTYSEPSGCEINQVQRHGSRYPTKNQNEAIHEAVKKIRAAKDITDPNLKTVSQEKYDFTDKDVEQLTAIGLEESEASGKLQYSRYQKWKLFAKSAPTVHSSSVTRVQNSANAWIKGFKEERKMKISPPTVIQKQSDKPAMQWVADNHLKRWKATYLPPITKYLHGVTGAALEDKDTYSLMSMCAFHSSAIRKSTSDQTLSPFCGIFTDEEFKDFAYQGALDKYYIARAPFHERYGLSPEGYSEALHTRLTDPKSGTFYADFSHDNEMSGIMKVLGLFPQARDLSSEKRDDSTNFIVSKITPFAARMAVERMTCGSHEQFVRVLVSDVVQPLAWCGGKEGLCKLEAFVEGPEKKK</sequence>
<evidence type="ECO:0000256" key="11">
    <source>
        <dbReference type="ARBA" id="ARBA00043721"/>
    </source>
</evidence>
<evidence type="ECO:0000256" key="15">
    <source>
        <dbReference type="ARBA" id="ARBA00044262"/>
    </source>
</evidence>
<comment type="catalytic activity">
    <reaction evidence="10">
        <text>1D-myo-inositol 1,2-bisphosphate + H2O = 1D-myo-inositol 2-phosphate + phosphate</text>
        <dbReference type="Rhea" id="RHEA:77135"/>
        <dbReference type="ChEBI" id="CHEBI:15377"/>
        <dbReference type="ChEBI" id="CHEBI:43474"/>
        <dbReference type="ChEBI" id="CHEBI:84142"/>
        <dbReference type="ChEBI" id="CHEBI:195539"/>
    </reaction>
    <physiologicalReaction direction="left-to-right" evidence="10">
        <dbReference type="Rhea" id="RHEA:77136"/>
    </physiologicalReaction>
</comment>
<feature type="disulfide bond" evidence="17">
    <location>
        <begin position="65"/>
        <end position="369"/>
    </location>
</feature>
<proteinExistence type="predicted"/>
<dbReference type="PANTHER" id="PTHR20963">
    <property type="entry name" value="MULTIPLE INOSITOL POLYPHOSPHATE PHOSPHATASE-RELATED"/>
    <property type="match status" value="1"/>
</dbReference>
<dbReference type="GO" id="GO:0005576">
    <property type="term" value="C:extracellular region"/>
    <property type="evidence" value="ECO:0007669"/>
    <property type="project" value="UniProtKB-SubCell"/>
</dbReference>
<evidence type="ECO:0000256" key="9">
    <source>
        <dbReference type="ARBA" id="ARBA00043670"/>
    </source>
</evidence>
<comment type="catalytic activity">
    <reaction evidence="11">
        <text>1D-myo-inositol 1,2,6-trisphosphate + H2O = 1D-myo-inositol 1,2-bisphosphate + phosphate</text>
        <dbReference type="Rhea" id="RHEA:77131"/>
        <dbReference type="ChEBI" id="CHEBI:15377"/>
        <dbReference type="ChEBI" id="CHEBI:43474"/>
        <dbReference type="ChEBI" id="CHEBI:195537"/>
        <dbReference type="ChEBI" id="CHEBI:195539"/>
    </reaction>
    <physiologicalReaction direction="left-to-right" evidence="11">
        <dbReference type="Rhea" id="RHEA:77132"/>
    </physiologicalReaction>
</comment>
<keyword evidence="6" id="KW-0325">Glycoprotein</keyword>
<evidence type="ECO:0000256" key="13">
    <source>
        <dbReference type="ARBA" id="ARBA00043788"/>
    </source>
</evidence>
<dbReference type="Pfam" id="PF00328">
    <property type="entry name" value="His_Phos_2"/>
    <property type="match status" value="1"/>
</dbReference>
<evidence type="ECO:0000313" key="20">
    <source>
        <dbReference type="Proteomes" id="UP000799118"/>
    </source>
</evidence>
<evidence type="ECO:0000256" key="6">
    <source>
        <dbReference type="ARBA" id="ARBA00023180"/>
    </source>
</evidence>
<organism evidence="19 20">
    <name type="scientific">Gymnopus androsaceus JB14</name>
    <dbReference type="NCBI Taxonomy" id="1447944"/>
    <lineage>
        <taxon>Eukaryota</taxon>
        <taxon>Fungi</taxon>
        <taxon>Dikarya</taxon>
        <taxon>Basidiomycota</taxon>
        <taxon>Agaricomycotina</taxon>
        <taxon>Agaricomycetes</taxon>
        <taxon>Agaricomycetidae</taxon>
        <taxon>Agaricales</taxon>
        <taxon>Marasmiineae</taxon>
        <taxon>Omphalotaceae</taxon>
        <taxon>Gymnopus</taxon>
    </lineage>
</organism>
<dbReference type="Proteomes" id="UP000799118">
    <property type="component" value="Unassembled WGS sequence"/>
</dbReference>
<keyword evidence="4" id="KW-0378">Hydrolase</keyword>
<dbReference type="GO" id="GO:0003993">
    <property type="term" value="F:acid phosphatase activity"/>
    <property type="evidence" value="ECO:0007669"/>
    <property type="project" value="TreeGrafter"/>
</dbReference>
<dbReference type="InterPro" id="IPR000560">
    <property type="entry name" value="His_Pase_clade-2"/>
</dbReference>
<dbReference type="CDD" id="cd07061">
    <property type="entry name" value="HP_HAP_like"/>
    <property type="match status" value="1"/>
</dbReference>
<dbReference type="EMBL" id="ML769652">
    <property type="protein sequence ID" value="KAE9390619.1"/>
    <property type="molecule type" value="Genomic_DNA"/>
</dbReference>
<keyword evidence="5 17" id="KW-1015">Disulfide bond</keyword>
<evidence type="ECO:0000256" key="7">
    <source>
        <dbReference type="ARBA" id="ARBA00041857"/>
    </source>
</evidence>
<reference evidence="19" key="1">
    <citation type="journal article" date="2019" name="Environ. Microbiol.">
        <title>Fungal ecological strategies reflected in gene transcription - a case study of two litter decomposers.</title>
        <authorList>
            <person name="Barbi F."/>
            <person name="Kohler A."/>
            <person name="Barry K."/>
            <person name="Baskaran P."/>
            <person name="Daum C."/>
            <person name="Fauchery L."/>
            <person name="Ihrmark K."/>
            <person name="Kuo A."/>
            <person name="LaButti K."/>
            <person name="Lipzen A."/>
            <person name="Morin E."/>
            <person name="Grigoriev I.V."/>
            <person name="Henrissat B."/>
            <person name="Lindahl B."/>
            <person name="Martin F."/>
        </authorList>
    </citation>
    <scope>NUCLEOTIDE SEQUENCE</scope>
    <source>
        <strain evidence="19">JB14</strain>
    </source>
</reference>
<feature type="active site" description="Nucleophile" evidence="16">
    <location>
        <position position="73"/>
    </location>
</feature>
<evidence type="ECO:0000256" key="16">
    <source>
        <dbReference type="PIRSR" id="PIRSR000894-1"/>
    </source>
</evidence>
<comment type="subunit">
    <text evidence="2">Monomer.</text>
</comment>
<comment type="catalytic activity">
    <reaction evidence="12">
        <text>1D-myo-inositol 1,2,4,5,6-pentakisphosphate + H2O = 1D-myo-inositol 1,2,5,6-tetrakisphosphate + phosphate</text>
        <dbReference type="Rhea" id="RHEA:77115"/>
        <dbReference type="ChEBI" id="CHEBI:15377"/>
        <dbReference type="ChEBI" id="CHEBI:43474"/>
        <dbReference type="ChEBI" id="CHEBI:57798"/>
        <dbReference type="ChEBI" id="CHEBI:195535"/>
    </reaction>
    <physiologicalReaction direction="left-to-right" evidence="12">
        <dbReference type="Rhea" id="RHEA:77116"/>
    </physiologicalReaction>
</comment>
<evidence type="ECO:0000256" key="5">
    <source>
        <dbReference type="ARBA" id="ARBA00023157"/>
    </source>
</evidence>
<feature type="signal peptide" evidence="18">
    <location>
        <begin position="1"/>
        <end position="17"/>
    </location>
</feature>
<dbReference type="Gene3D" id="3.40.50.1240">
    <property type="entry name" value="Phosphoglycerate mutase-like"/>
    <property type="match status" value="1"/>
</dbReference>
<keyword evidence="3" id="KW-0964">Secreted</keyword>
<dbReference type="InterPro" id="IPR016274">
    <property type="entry name" value="Histidine_acid_Pase_euk"/>
</dbReference>
<feature type="active site" description="Proton donor" evidence="16">
    <location>
        <position position="320"/>
    </location>
</feature>